<gene>
    <name evidence="1" type="ORF">LSAT_V11C500255760</name>
</gene>
<evidence type="ECO:0000313" key="1">
    <source>
        <dbReference type="EMBL" id="KAJ0204991.1"/>
    </source>
</evidence>
<keyword evidence="2" id="KW-1185">Reference proteome</keyword>
<dbReference type="PANTHER" id="PTHR34223">
    <property type="entry name" value="OS11G0201299 PROTEIN"/>
    <property type="match status" value="1"/>
</dbReference>
<dbReference type="PANTHER" id="PTHR34223:SF51">
    <property type="entry name" value="OS06G0556300 PROTEIN"/>
    <property type="match status" value="1"/>
</dbReference>
<dbReference type="InterPro" id="IPR032675">
    <property type="entry name" value="LRR_dom_sf"/>
</dbReference>
<dbReference type="AlphaFoldDB" id="A0A9R1VEN2"/>
<comment type="caution">
    <text evidence="1">The sequence shown here is derived from an EMBL/GenBank/DDBJ whole genome shotgun (WGS) entry which is preliminary data.</text>
</comment>
<organism evidence="1 2">
    <name type="scientific">Lactuca sativa</name>
    <name type="common">Garden lettuce</name>
    <dbReference type="NCBI Taxonomy" id="4236"/>
    <lineage>
        <taxon>Eukaryota</taxon>
        <taxon>Viridiplantae</taxon>
        <taxon>Streptophyta</taxon>
        <taxon>Embryophyta</taxon>
        <taxon>Tracheophyta</taxon>
        <taxon>Spermatophyta</taxon>
        <taxon>Magnoliopsida</taxon>
        <taxon>eudicotyledons</taxon>
        <taxon>Gunneridae</taxon>
        <taxon>Pentapetalae</taxon>
        <taxon>asterids</taxon>
        <taxon>campanulids</taxon>
        <taxon>Asterales</taxon>
        <taxon>Asteraceae</taxon>
        <taxon>Cichorioideae</taxon>
        <taxon>Cichorieae</taxon>
        <taxon>Lactucinae</taxon>
        <taxon>Lactuca</taxon>
    </lineage>
</organism>
<proteinExistence type="predicted"/>
<dbReference type="SUPFAM" id="SSF52047">
    <property type="entry name" value="RNI-like"/>
    <property type="match status" value="1"/>
</dbReference>
<dbReference type="InterPro" id="IPR053197">
    <property type="entry name" value="F-box_SCFL_complex_component"/>
</dbReference>
<evidence type="ECO:0008006" key="3">
    <source>
        <dbReference type="Google" id="ProtNLM"/>
    </source>
</evidence>
<name>A0A9R1VEN2_LACSA</name>
<accession>A0A9R1VEN2</accession>
<protein>
    <recommendedName>
        <fullName evidence="3">F-box domain-containing protein</fullName>
    </recommendedName>
</protein>
<dbReference type="EMBL" id="NBSK02000005">
    <property type="protein sequence ID" value="KAJ0204991.1"/>
    <property type="molecule type" value="Genomic_DNA"/>
</dbReference>
<dbReference type="Proteomes" id="UP000235145">
    <property type="component" value="Unassembled WGS sequence"/>
</dbReference>
<evidence type="ECO:0000313" key="2">
    <source>
        <dbReference type="Proteomes" id="UP000235145"/>
    </source>
</evidence>
<sequence>MPDAIFVLILSRHPSTKQAIQSSILSRRWRNLWIAVPSLHIRYRRKNEKSKFKEFVYWVLASKTVDLDSFHLCCDSYWRWINMAVTRNVKQLNLTFSPKEKTEAVELPHCLFLGVIKPKFGISLSKFSERDFRHLGFLSCLMLTYCKTFNFVKDFLASCHFLEDITLSDCVLSKLDLLCISCPKLKTLNIHLEDRRCCEIKISCPKLVDLCLEGDIACNFFFERLDSLKKAEIEAIFEGNTIRTCAM</sequence>
<dbReference type="Gene3D" id="3.80.10.10">
    <property type="entry name" value="Ribonuclease Inhibitor"/>
    <property type="match status" value="1"/>
</dbReference>
<reference evidence="1 2" key="1">
    <citation type="journal article" date="2017" name="Nat. Commun.">
        <title>Genome assembly with in vitro proximity ligation data and whole-genome triplication in lettuce.</title>
        <authorList>
            <person name="Reyes-Chin-Wo S."/>
            <person name="Wang Z."/>
            <person name="Yang X."/>
            <person name="Kozik A."/>
            <person name="Arikit S."/>
            <person name="Song C."/>
            <person name="Xia L."/>
            <person name="Froenicke L."/>
            <person name="Lavelle D.O."/>
            <person name="Truco M.J."/>
            <person name="Xia R."/>
            <person name="Zhu S."/>
            <person name="Xu C."/>
            <person name="Xu H."/>
            <person name="Xu X."/>
            <person name="Cox K."/>
            <person name="Korf I."/>
            <person name="Meyers B.C."/>
            <person name="Michelmore R.W."/>
        </authorList>
    </citation>
    <scope>NUCLEOTIDE SEQUENCE [LARGE SCALE GENOMIC DNA]</scope>
    <source>
        <strain evidence="2">cv. Salinas</strain>
        <tissue evidence="1">Seedlings</tissue>
    </source>
</reference>